<dbReference type="Proteomes" id="UP001202328">
    <property type="component" value="Unassembled WGS sequence"/>
</dbReference>
<proteinExistence type="predicted"/>
<protein>
    <submittedName>
        <fullName evidence="1">Uncharacterized protein</fullName>
    </submittedName>
</protein>
<sequence length="131" mass="15083">MLIPRRSPLTRECRNPTIAQVMSTLMSAFRQQQTVGGATNEQVSERIQIISFYVHSFFSFFPDDDLMIILAKSIYAARDDNLASNINLRRSPRLMEQAQSQESQHAQKFKSEEGEVVHFEVLQEDPHSRIV</sequence>
<evidence type="ECO:0000313" key="1">
    <source>
        <dbReference type="EMBL" id="KAI3960018.1"/>
    </source>
</evidence>
<evidence type="ECO:0000313" key="2">
    <source>
        <dbReference type="Proteomes" id="UP001202328"/>
    </source>
</evidence>
<gene>
    <name evidence="1" type="ORF">MKW98_016742</name>
</gene>
<reference evidence="1" key="1">
    <citation type="submission" date="2022-04" db="EMBL/GenBank/DDBJ databases">
        <title>A functionally conserved STORR gene fusion in Papaver species that diverged 16.8 million years ago.</title>
        <authorList>
            <person name="Catania T."/>
        </authorList>
    </citation>
    <scope>NUCLEOTIDE SEQUENCE</scope>
    <source>
        <strain evidence="1">S-188037</strain>
    </source>
</reference>
<name>A0AAD4TJP7_9MAGN</name>
<dbReference type="EMBL" id="JAJJMB010000948">
    <property type="protein sequence ID" value="KAI3960018.1"/>
    <property type="molecule type" value="Genomic_DNA"/>
</dbReference>
<dbReference type="AlphaFoldDB" id="A0AAD4TJP7"/>
<accession>A0AAD4TJP7</accession>
<keyword evidence="2" id="KW-1185">Reference proteome</keyword>
<comment type="caution">
    <text evidence="1">The sequence shown here is derived from an EMBL/GenBank/DDBJ whole genome shotgun (WGS) entry which is preliminary data.</text>
</comment>
<organism evidence="1 2">
    <name type="scientific">Papaver atlanticum</name>
    <dbReference type="NCBI Taxonomy" id="357466"/>
    <lineage>
        <taxon>Eukaryota</taxon>
        <taxon>Viridiplantae</taxon>
        <taxon>Streptophyta</taxon>
        <taxon>Embryophyta</taxon>
        <taxon>Tracheophyta</taxon>
        <taxon>Spermatophyta</taxon>
        <taxon>Magnoliopsida</taxon>
        <taxon>Ranunculales</taxon>
        <taxon>Papaveraceae</taxon>
        <taxon>Papaveroideae</taxon>
        <taxon>Papaver</taxon>
    </lineage>
</organism>